<name>A0A7Y9WQH7_9BURK</name>
<evidence type="ECO:0000256" key="1">
    <source>
        <dbReference type="SAM" id="Phobius"/>
    </source>
</evidence>
<dbReference type="AlphaFoldDB" id="A0A7Y9WQH7"/>
<evidence type="ECO:0000313" key="3">
    <source>
        <dbReference type="Proteomes" id="UP000540929"/>
    </source>
</evidence>
<proteinExistence type="predicted"/>
<accession>A0A7Y9WQH7</accession>
<feature type="transmembrane region" description="Helical" evidence="1">
    <location>
        <begin position="12"/>
        <end position="32"/>
    </location>
</feature>
<protein>
    <submittedName>
        <fullName evidence="2">Uncharacterized protein YneF (UPF0154 family)</fullName>
    </submittedName>
</protein>
<comment type="caution">
    <text evidence="2">The sequence shown here is derived from an EMBL/GenBank/DDBJ whole genome shotgun (WGS) entry which is preliminary data.</text>
</comment>
<feature type="transmembrane region" description="Helical" evidence="1">
    <location>
        <begin position="64"/>
        <end position="89"/>
    </location>
</feature>
<keyword evidence="1" id="KW-1133">Transmembrane helix</keyword>
<keyword evidence="3" id="KW-1185">Reference proteome</keyword>
<reference evidence="2 3" key="1">
    <citation type="submission" date="2020-07" db="EMBL/GenBank/DDBJ databases">
        <title>Exploring microbial biodiversity for novel pathways involved in the catabolism of aromatic compounds derived from lignin.</title>
        <authorList>
            <person name="Elkins J."/>
        </authorList>
    </citation>
    <scope>NUCLEOTIDE SEQUENCE [LARGE SCALE GENOMIC DNA]</scope>
    <source>
        <strain evidence="2 3">H2C3C</strain>
    </source>
</reference>
<dbReference type="RefSeq" id="WP_179745254.1">
    <property type="nucleotide sequence ID" value="NZ_JACCAS010000002.1"/>
</dbReference>
<gene>
    <name evidence="2" type="ORF">GGD40_004783</name>
</gene>
<dbReference type="Proteomes" id="UP000540929">
    <property type="component" value="Unassembled WGS sequence"/>
</dbReference>
<keyword evidence="1" id="KW-0472">Membrane</keyword>
<organism evidence="2 3">
    <name type="scientific">Paraburkholderia bryophila</name>
    <dbReference type="NCBI Taxonomy" id="420952"/>
    <lineage>
        <taxon>Bacteria</taxon>
        <taxon>Pseudomonadati</taxon>
        <taxon>Pseudomonadota</taxon>
        <taxon>Betaproteobacteria</taxon>
        <taxon>Burkholderiales</taxon>
        <taxon>Burkholderiaceae</taxon>
        <taxon>Paraburkholderia</taxon>
    </lineage>
</organism>
<evidence type="ECO:0000313" key="2">
    <source>
        <dbReference type="EMBL" id="NYH25212.1"/>
    </source>
</evidence>
<dbReference type="EMBL" id="JACCAS010000002">
    <property type="protein sequence ID" value="NYH25212.1"/>
    <property type="molecule type" value="Genomic_DNA"/>
</dbReference>
<sequence length="105" mass="11272">MKRILLKILGCGVAAALSIVGGWYVACLFMLVPYNMPPGEDAFIRHGLTAVGAEHLANPDDMPMIALLLCWGIAALLIGALLFIGYAVLRRRHRSARAAAARRAS</sequence>
<keyword evidence="1" id="KW-0812">Transmembrane</keyword>